<dbReference type="Proteomes" id="UP000003374">
    <property type="component" value="Unassembled WGS sequence"/>
</dbReference>
<evidence type="ECO:0008006" key="3">
    <source>
        <dbReference type="Google" id="ProtNLM"/>
    </source>
</evidence>
<dbReference type="eggNOG" id="COG4409">
    <property type="taxonomic scope" value="Bacteria"/>
</dbReference>
<organism evidence="1 2">
    <name type="scientific">Nitrococcus mobilis Nb-231</name>
    <dbReference type="NCBI Taxonomy" id="314278"/>
    <lineage>
        <taxon>Bacteria</taxon>
        <taxon>Pseudomonadati</taxon>
        <taxon>Pseudomonadota</taxon>
        <taxon>Gammaproteobacteria</taxon>
        <taxon>Chromatiales</taxon>
        <taxon>Ectothiorhodospiraceae</taxon>
        <taxon>Nitrococcus</taxon>
    </lineage>
</organism>
<proteinExistence type="predicted"/>
<accession>A4BVH7</accession>
<reference evidence="1 2" key="1">
    <citation type="submission" date="2006-02" db="EMBL/GenBank/DDBJ databases">
        <authorList>
            <person name="Waterbury J."/>
            <person name="Ferriera S."/>
            <person name="Johnson J."/>
            <person name="Kravitz S."/>
            <person name="Halpern A."/>
            <person name="Remington K."/>
            <person name="Beeson K."/>
            <person name="Tran B."/>
            <person name="Rogers Y.-H."/>
            <person name="Friedman R."/>
            <person name="Venter J.C."/>
        </authorList>
    </citation>
    <scope>NUCLEOTIDE SEQUENCE [LARGE SCALE GENOMIC DNA]</scope>
    <source>
        <strain evidence="1 2">Nb-231</strain>
    </source>
</reference>
<dbReference type="EMBL" id="AAOF01000026">
    <property type="protein sequence ID" value="EAR20297.1"/>
    <property type="molecule type" value="Genomic_DNA"/>
</dbReference>
<sequence length="453" mass="48831">MGLAGALAVVEAAPAIHAEVAALELSDPVTLTRVDARNPTVAVDRRSGTVYLAWAQEMPGTDPEAKEGEQRDDPEVQALLARSDDGGRHFGAPVVVNTPQDQVVSHTVSPTRVAIGPKGEVYVLYQHRDVDYKPGGWPHGRNVFRLAVSRDGGHHFAAPVDVASQALESAPNSVGMLNLFVAPEGGLYVSFLDFREQLGYFLEHQEAPPWNQTPPIQLRVARSRDGGKSFEASRLVSKPTCACCGTQMAQGVDGPLYVTTRGAWKELKGSVDEVRDLFISTSRDEGMSWSKAVKIHNDRFKISGCPDVSSGLAVDAHGRLHAAWYTGTESHPGVFYARSDDQGQTFSKPITLLNDEWVPYGDVKLALDGEGNAWVAFEDRRGEEDRIQIARISPHGEVTFSASWPGTAPDITALAETALVSWGAQASEGHMAKHMAGGAIKVRLVRLGQGVGQ</sequence>
<dbReference type="STRING" id="314278.NB231_13721"/>
<evidence type="ECO:0000313" key="1">
    <source>
        <dbReference type="EMBL" id="EAR20297.1"/>
    </source>
</evidence>
<gene>
    <name evidence="1" type="ORF">NB231_13721</name>
</gene>
<keyword evidence="2" id="KW-1185">Reference proteome</keyword>
<dbReference type="HOGENOM" id="CLU_603870_0_0_6"/>
<evidence type="ECO:0000313" key="2">
    <source>
        <dbReference type="Proteomes" id="UP000003374"/>
    </source>
</evidence>
<name>A4BVH7_9GAMM</name>
<protein>
    <recommendedName>
        <fullName evidence="3">Exo-alpha-sialidase</fullName>
    </recommendedName>
</protein>
<dbReference type="Gene3D" id="2.120.10.10">
    <property type="match status" value="2"/>
</dbReference>
<dbReference type="SUPFAM" id="SSF50939">
    <property type="entry name" value="Sialidases"/>
    <property type="match status" value="1"/>
</dbReference>
<dbReference type="CDD" id="cd15482">
    <property type="entry name" value="Sialidase_non-viral"/>
    <property type="match status" value="1"/>
</dbReference>
<dbReference type="AlphaFoldDB" id="A4BVH7"/>
<dbReference type="InterPro" id="IPR036278">
    <property type="entry name" value="Sialidase_sf"/>
</dbReference>
<comment type="caution">
    <text evidence="1">The sequence shown here is derived from an EMBL/GenBank/DDBJ whole genome shotgun (WGS) entry which is preliminary data.</text>
</comment>